<dbReference type="GO" id="GO:0051087">
    <property type="term" value="F:protein-folding chaperone binding"/>
    <property type="evidence" value="ECO:0007669"/>
    <property type="project" value="InterPro"/>
</dbReference>
<sequence>MRENMMDLLRLMAALVLVLLSCAASPSPSPFSSPFSSNVPHMLSGPPSSLPCFGSLARPCPTLRLRGGAEVGKGDPRWIVQDREDGRNCGSWHWEERDMMPWSRQQLAERVKGVRSEMSNFEGLSGYLEVVNVTSMTGDCVIHLRKGRLWPLCDIRLVLSLEGTCSKGSGSEIPLTAEVVFPEVTVDDRNELEIEARVLGTGEERAAAGRWLRKDGTREVVKAVQAFLDDLNAKASSSNSDSPPRDTEKVKEAAEKMAKVNKVIEEPKTPTTVDQGGDETGDLTIVEEFSARPDDIWDCLMNAGRVNAYTRSSDAMIESKPGGRFSILSGLVTGGYEEVVVNEHLRGKWRMNCWAPGKFSNLRITIRDRGAHEGCTLELLQDGIPKREVQNTERFWKERIFKQIKLAFGYGSVSGAPFSTLGGM</sequence>
<gene>
    <name evidence="4" type="ORF">GTHE00462_LOCUS14696</name>
</gene>
<dbReference type="EMBL" id="HBKN01018641">
    <property type="protein sequence ID" value="CAE2298591.1"/>
    <property type="molecule type" value="Transcribed_RNA"/>
</dbReference>
<dbReference type="SUPFAM" id="SSF103111">
    <property type="entry name" value="Activator of Hsp90 ATPase, Aha1"/>
    <property type="match status" value="1"/>
</dbReference>
<reference evidence="4" key="1">
    <citation type="submission" date="2021-01" db="EMBL/GenBank/DDBJ databases">
        <authorList>
            <person name="Corre E."/>
            <person name="Pelletier E."/>
            <person name="Niang G."/>
            <person name="Scheremetjew M."/>
            <person name="Finn R."/>
            <person name="Kale V."/>
            <person name="Holt S."/>
            <person name="Cochrane G."/>
            <person name="Meng A."/>
            <person name="Brown T."/>
            <person name="Cohen L."/>
        </authorList>
    </citation>
    <scope>NUCLEOTIDE SEQUENCE</scope>
    <source>
        <strain evidence="4">CCMP 2712</strain>
    </source>
</reference>
<evidence type="ECO:0000256" key="1">
    <source>
        <dbReference type="ARBA" id="ARBA00006817"/>
    </source>
</evidence>
<dbReference type="SMART" id="SM01000">
    <property type="entry name" value="Aha1_N"/>
    <property type="match status" value="1"/>
</dbReference>
<dbReference type="SUPFAM" id="SSF55961">
    <property type="entry name" value="Bet v1-like"/>
    <property type="match status" value="1"/>
</dbReference>
<dbReference type="AlphaFoldDB" id="A0A7S4KM51"/>
<dbReference type="InterPro" id="IPR036338">
    <property type="entry name" value="Aha1"/>
</dbReference>
<protein>
    <recommendedName>
        <fullName evidence="3">Activator of Hsp90 ATPase AHSA1-like N-terminal domain-containing protein</fullName>
    </recommendedName>
</protein>
<evidence type="ECO:0000313" key="4">
    <source>
        <dbReference type="EMBL" id="CAE2298591.1"/>
    </source>
</evidence>
<dbReference type="GO" id="GO:0006457">
    <property type="term" value="P:protein folding"/>
    <property type="evidence" value="ECO:0007669"/>
    <property type="project" value="TreeGrafter"/>
</dbReference>
<dbReference type="Gene3D" id="3.30.530.20">
    <property type="match status" value="1"/>
</dbReference>
<dbReference type="PANTHER" id="PTHR13009">
    <property type="entry name" value="HEAT SHOCK PROTEIN 90 HSP90 CO-CHAPERONE AHA-1"/>
    <property type="match status" value="1"/>
</dbReference>
<dbReference type="Pfam" id="PF09229">
    <property type="entry name" value="Aha1_N"/>
    <property type="match status" value="1"/>
</dbReference>
<dbReference type="InterPro" id="IPR023393">
    <property type="entry name" value="START-like_dom_sf"/>
</dbReference>
<dbReference type="GO" id="GO:0005829">
    <property type="term" value="C:cytosol"/>
    <property type="evidence" value="ECO:0007669"/>
    <property type="project" value="TreeGrafter"/>
</dbReference>
<dbReference type="InterPro" id="IPR015310">
    <property type="entry name" value="AHSA1-like_N"/>
</dbReference>
<dbReference type="GO" id="GO:0001671">
    <property type="term" value="F:ATPase activator activity"/>
    <property type="evidence" value="ECO:0007669"/>
    <property type="project" value="InterPro"/>
</dbReference>
<feature type="domain" description="Activator of Hsp90 ATPase AHSA1-like N-terminal" evidence="3">
    <location>
        <begin position="96"/>
        <end position="234"/>
    </location>
</feature>
<name>A0A7S4KM51_GUITH</name>
<proteinExistence type="inferred from homology"/>
<dbReference type="Gene3D" id="3.15.10.20">
    <property type="entry name" value="Activator of Hsp90 ATPase Aha1, N-terminal domain"/>
    <property type="match status" value="1"/>
</dbReference>
<dbReference type="Pfam" id="PF08327">
    <property type="entry name" value="AHSA1"/>
    <property type="match status" value="1"/>
</dbReference>
<keyword evidence="2" id="KW-0732">Signal</keyword>
<comment type="similarity">
    <text evidence="1">Belongs to the AHA1 family.</text>
</comment>
<accession>A0A7S4KM51</accession>
<feature type="chain" id="PRO_5031125411" description="Activator of Hsp90 ATPase AHSA1-like N-terminal domain-containing protein" evidence="2">
    <location>
        <begin position="24"/>
        <end position="424"/>
    </location>
</feature>
<dbReference type="InterPro" id="IPR013538">
    <property type="entry name" value="ASHA1/2-like_C"/>
</dbReference>
<organism evidence="4">
    <name type="scientific">Guillardia theta</name>
    <name type="common">Cryptophyte</name>
    <name type="synonym">Cryptomonas phi</name>
    <dbReference type="NCBI Taxonomy" id="55529"/>
    <lineage>
        <taxon>Eukaryota</taxon>
        <taxon>Cryptophyceae</taxon>
        <taxon>Pyrenomonadales</taxon>
        <taxon>Geminigeraceae</taxon>
        <taxon>Guillardia</taxon>
    </lineage>
</organism>
<feature type="signal peptide" evidence="2">
    <location>
        <begin position="1"/>
        <end position="23"/>
    </location>
</feature>
<evidence type="ECO:0000259" key="3">
    <source>
        <dbReference type="SMART" id="SM01000"/>
    </source>
</evidence>
<evidence type="ECO:0000256" key="2">
    <source>
        <dbReference type="SAM" id="SignalP"/>
    </source>
</evidence>
<dbReference type="PANTHER" id="PTHR13009:SF22">
    <property type="entry name" value="LD43819P"/>
    <property type="match status" value="1"/>
</dbReference>
<dbReference type="PROSITE" id="PS51257">
    <property type="entry name" value="PROKAR_LIPOPROTEIN"/>
    <property type="match status" value="1"/>
</dbReference>